<comment type="caution">
    <text evidence="2">The sequence shown here is derived from an EMBL/GenBank/DDBJ whole genome shotgun (WGS) entry which is preliminary data.</text>
</comment>
<organism evidence="2 3">
    <name type="scientific">Candidatus Enterococcus moelleringii</name>
    <dbReference type="NCBI Taxonomy" id="2815325"/>
    <lineage>
        <taxon>Bacteria</taxon>
        <taxon>Bacillati</taxon>
        <taxon>Bacillota</taxon>
        <taxon>Bacilli</taxon>
        <taxon>Lactobacillales</taxon>
        <taxon>Enterococcaceae</taxon>
        <taxon>Enterococcus</taxon>
    </lineage>
</organism>
<reference evidence="2 3" key="1">
    <citation type="submission" date="2021-03" db="EMBL/GenBank/DDBJ databases">
        <title>Enterococcal diversity collection.</title>
        <authorList>
            <person name="Gilmore M.S."/>
            <person name="Schwartzman J."/>
            <person name="Van Tyne D."/>
            <person name="Martin M."/>
            <person name="Earl A.M."/>
            <person name="Manson A.L."/>
            <person name="Straub T."/>
            <person name="Salamzade R."/>
            <person name="Saavedra J."/>
            <person name="Lebreton F."/>
            <person name="Prichula J."/>
            <person name="Schaufler K."/>
            <person name="Gaca A."/>
            <person name="Sgardioli B."/>
            <person name="Wagenaar J."/>
            <person name="Strong T."/>
        </authorList>
    </citation>
    <scope>NUCLEOTIDE SEQUENCE [LARGE SCALE GENOMIC DNA]</scope>
    <source>
        <strain evidence="2 3">669A</strain>
    </source>
</reference>
<evidence type="ECO:0000256" key="1">
    <source>
        <dbReference type="SAM" id="Phobius"/>
    </source>
</evidence>
<keyword evidence="3" id="KW-1185">Reference proteome</keyword>
<keyword evidence="1" id="KW-0812">Transmembrane</keyword>
<evidence type="ECO:0008006" key="4">
    <source>
        <dbReference type="Google" id="ProtNLM"/>
    </source>
</evidence>
<keyword evidence="1" id="KW-0472">Membrane</keyword>
<accession>A0ABS3LEX7</accession>
<dbReference type="EMBL" id="JAFREM010000018">
    <property type="protein sequence ID" value="MBO1306934.1"/>
    <property type="molecule type" value="Genomic_DNA"/>
</dbReference>
<evidence type="ECO:0000313" key="2">
    <source>
        <dbReference type="EMBL" id="MBO1306934.1"/>
    </source>
</evidence>
<name>A0ABS3LEX7_9ENTE</name>
<feature type="transmembrane region" description="Helical" evidence="1">
    <location>
        <begin position="37"/>
        <end position="54"/>
    </location>
</feature>
<feature type="transmembrane region" description="Helical" evidence="1">
    <location>
        <begin position="6"/>
        <end position="25"/>
    </location>
</feature>
<proteinExistence type="predicted"/>
<protein>
    <recommendedName>
        <fullName evidence="4">DUF5673 domain-containing protein</fullName>
    </recommendedName>
</protein>
<keyword evidence="1" id="KW-1133">Transmembrane helix</keyword>
<gene>
    <name evidence="2" type="ORF">JZO70_12220</name>
</gene>
<sequence>MSVFTILLGAFTLVLFIYLLLVRRSVVIPSHVNKNRYWFYPLIALLIGVSGFAGLTDLDGRLQTVFAALVVLSFLMDKKGLSESSIVMFSLDNRGIPYASIEKIVLLVEENQPIKMNFFRNGRRGPAMSFDRSLEELAVFLTAHLNDGSKLEIIIKED</sequence>
<evidence type="ECO:0000313" key="3">
    <source>
        <dbReference type="Proteomes" id="UP000664601"/>
    </source>
</evidence>
<dbReference type="Proteomes" id="UP000664601">
    <property type="component" value="Unassembled WGS sequence"/>
</dbReference>